<gene>
    <name evidence="1" type="ORF">NBRC116591_34670</name>
</gene>
<accession>A0ABQ0ADD1</accession>
<evidence type="ECO:0000313" key="1">
    <source>
        <dbReference type="EMBL" id="GAA6169656.1"/>
    </source>
</evidence>
<organism evidence="1 2">
    <name type="scientific">Sessilibacter corallicola</name>
    <dbReference type="NCBI Taxonomy" id="2904075"/>
    <lineage>
        <taxon>Bacteria</taxon>
        <taxon>Pseudomonadati</taxon>
        <taxon>Pseudomonadota</taxon>
        <taxon>Gammaproteobacteria</taxon>
        <taxon>Cellvibrionales</taxon>
        <taxon>Cellvibrionaceae</taxon>
        <taxon>Sessilibacter</taxon>
    </lineage>
</organism>
<comment type="caution">
    <text evidence="1">The sequence shown here is derived from an EMBL/GenBank/DDBJ whole genome shotgun (WGS) entry which is preliminary data.</text>
</comment>
<proteinExistence type="predicted"/>
<name>A0ABQ0ADD1_9GAMM</name>
<dbReference type="Proteomes" id="UP001465153">
    <property type="component" value="Unassembled WGS sequence"/>
</dbReference>
<evidence type="ECO:0000313" key="2">
    <source>
        <dbReference type="Proteomes" id="UP001465153"/>
    </source>
</evidence>
<dbReference type="EMBL" id="BAABWN010000013">
    <property type="protein sequence ID" value="GAA6169656.1"/>
    <property type="molecule type" value="Genomic_DNA"/>
</dbReference>
<protein>
    <recommendedName>
        <fullName evidence="3">Wadjet protein JetD C-terminal domain-containing protein</fullName>
    </recommendedName>
</protein>
<evidence type="ECO:0008006" key="3">
    <source>
        <dbReference type="Google" id="ProtNLM"/>
    </source>
</evidence>
<sequence length="269" mass="30736">MKTPYEFLAAIRAGEMIEWSSFLGVMAKHDVLPSVVCRIFERESHYASKTPIKILDDDGCMKLEQRFLPAITVTDRVSAAQAGDSHQVPVDGNMLVTYRLNWPRPEVAVSWDGHDWQPEPDAGTHLLIIENMQNFLRPDDSFVFANEYCDAKLRGESLLFLYGAGNAVTKACNKNYLSQFKSVYCLFDIDAGGILAYIKLNALLKDFPIPIQFLYPKDCRERLEKSPQELSDKELKFIHDAKQKYPEIAPLLNDMYQTKKKLEQETYLG</sequence>
<keyword evidence="2" id="KW-1185">Reference proteome</keyword>
<dbReference type="RefSeq" id="WP_233087185.1">
    <property type="nucleotide sequence ID" value="NZ_BAABWN010000013.1"/>
</dbReference>
<reference evidence="1 2" key="1">
    <citation type="submission" date="2024-04" db="EMBL/GenBank/DDBJ databases">
        <title>Draft genome sequence of Sessilibacter corallicola NBRC 116591.</title>
        <authorList>
            <person name="Miyakawa T."/>
            <person name="Kusuya Y."/>
            <person name="Miura T."/>
        </authorList>
    </citation>
    <scope>NUCLEOTIDE SEQUENCE [LARGE SCALE GENOMIC DNA]</scope>
    <source>
        <strain evidence="1 2">KU-00831-HH</strain>
    </source>
</reference>